<comment type="similarity">
    <text evidence="1 9 10">Belongs to the class-I aminoacyl-tRNA synthetase family.</text>
</comment>
<dbReference type="GO" id="GO:0002161">
    <property type="term" value="F:aminoacyl-tRNA deacylase activity"/>
    <property type="evidence" value="ECO:0007669"/>
    <property type="project" value="InterPro"/>
</dbReference>
<comment type="caution">
    <text evidence="9">Lacks conserved residue(s) required for the propagation of feature annotation.</text>
</comment>
<dbReference type="AlphaFoldDB" id="A0A955RQT6"/>
<dbReference type="SUPFAM" id="SSF47323">
    <property type="entry name" value="Anticodon-binding domain of a subclass of class I aminoacyl-tRNA synthetases"/>
    <property type="match status" value="1"/>
</dbReference>
<dbReference type="FunFam" id="3.40.50.620:FF:000077">
    <property type="entry name" value="Leucine--tRNA ligase"/>
    <property type="match status" value="1"/>
</dbReference>
<feature type="domain" description="Leucyl-tRNA synthetase editing" evidence="14">
    <location>
        <begin position="225"/>
        <end position="413"/>
    </location>
</feature>
<dbReference type="FunFam" id="3.40.50.620:FF:000056">
    <property type="entry name" value="Leucine--tRNA ligase"/>
    <property type="match status" value="1"/>
</dbReference>
<feature type="domain" description="Aminoacyl-tRNA synthetase class Ia" evidence="11">
    <location>
        <begin position="424"/>
        <end position="614"/>
    </location>
</feature>
<dbReference type="InterPro" id="IPR009008">
    <property type="entry name" value="Val/Leu/Ile-tRNA-synth_edit"/>
</dbReference>
<dbReference type="Gene3D" id="3.40.50.620">
    <property type="entry name" value="HUPs"/>
    <property type="match status" value="2"/>
</dbReference>
<dbReference type="Proteomes" id="UP000751518">
    <property type="component" value="Unassembled WGS sequence"/>
</dbReference>
<dbReference type="InterPro" id="IPR014729">
    <property type="entry name" value="Rossmann-like_a/b/a_fold"/>
</dbReference>
<dbReference type="InterPro" id="IPR025709">
    <property type="entry name" value="Leu_tRNA-synth_edit"/>
</dbReference>
<dbReference type="PROSITE" id="PS00178">
    <property type="entry name" value="AA_TRNA_LIGASE_I"/>
    <property type="match status" value="1"/>
</dbReference>
<evidence type="ECO:0000256" key="4">
    <source>
        <dbReference type="ARBA" id="ARBA00022741"/>
    </source>
</evidence>
<dbReference type="FunFam" id="1.10.730.10:FF:000002">
    <property type="entry name" value="Leucine--tRNA ligase"/>
    <property type="match status" value="1"/>
</dbReference>
<keyword evidence="5 9" id="KW-0067">ATP-binding</keyword>
<evidence type="ECO:0000256" key="9">
    <source>
        <dbReference type="HAMAP-Rule" id="MF_00049"/>
    </source>
</evidence>
<dbReference type="Pfam" id="PF09334">
    <property type="entry name" value="tRNA-synt_1g"/>
    <property type="match status" value="1"/>
</dbReference>
<evidence type="ECO:0000259" key="13">
    <source>
        <dbReference type="Pfam" id="PF09334"/>
    </source>
</evidence>
<feature type="short sequence motif" description="'KMSKS' region" evidence="9">
    <location>
        <begin position="588"/>
        <end position="592"/>
    </location>
</feature>
<dbReference type="CDD" id="cd07958">
    <property type="entry name" value="Anticodon_Ia_Leu_BEm"/>
    <property type="match status" value="1"/>
</dbReference>
<organism evidence="15 16">
    <name type="scientific">candidate division WWE3 bacterium</name>
    <dbReference type="NCBI Taxonomy" id="2053526"/>
    <lineage>
        <taxon>Bacteria</taxon>
        <taxon>Katanobacteria</taxon>
    </lineage>
</organism>
<evidence type="ECO:0000256" key="8">
    <source>
        <dbReference type="ARBA" id="ARBA00047469"/>
    </source>
</evidence>
<evidence type="ECO:0000259" key="14">
    <source>
        <dbReference type="Pfam" id="PF13603"/>
    </source>
</evidence>
<reference evidence="15" key="2">
    <citation type="journal article" date="2021" name="Microbiome">
        <title>Successional dynamics and alternative stable states in a saline activated sludge microbial community over 9 years.</title>
        <authorList>
            <person name="Wang Y."/>
            <person name="Ye J."/>
            <person name="Ju F."/>
            <person name="Liu L."/>
            <person name="Boyd J.A."/>
            <person name="Deng Y."/>
            <person name="Parks D.H."/>
            <person name="Jiang X."/>
            <person name="Yin X."/>
            <person name="Woodcroft B.J."/>
            <person name="Tyson G.W."/>
            <person name="Hugenholtz P."/>
            <person name="Polz M.F."/>
            <person name="Zhang T."/>
        </authorList>
    </citation>
    <scope>NUCLEOTIDE SEQUENCE</scope>
    <source>
        <strain evidence="15">HKST-UBA03</strain>
    </source>
</reference>
<dbReference type="Gene3D" id="1.10.730.10">
    <property type="entry name" value="Isoleucyl-tRNA Synthetase, Domain 1"/>
    <property type="match status" value="1"/>
</dbReference>
<dbReference type="Gene3D" id="3.10.20.590">
    <property type="match status" value="1"/>
</dbReference>
<feature type="domain" description="Methionyl/Leucyl tRNA synthetase" evidence="13">
    <location>
        <begin position="39"/>
        <end position="176"/>
    </location>
</feature>
<keyword evidence="4 9" id="KW-0547">Nucleotide-binding</keyword>
<dbReference type="HAMAP" id="MF_00049_B">
    <property type="entry name" value="Leu_tRNA_synth_B"/>
    <property type="match status" value="1"/>
</dbReference>
<dbReference type="Pfam" id="PF00133">
    <property type="entry name" value="tRNA-synt_1"/>
    <property type="match status" value="1"/>
</dbReference>
<sequence length="832" mass="94449">MSESEYDPLKIEQRWMGVWAEHPELNHARLDRAAEKKYVLVEFPYPSGAGLHVGHVWGYTMGDVTARYSRMNGYNVLFPMGWDAFGLPTENYAIKKHITPQEATAENVATFRTQMDAMGFSFDWQREINTSDPDYYRFTQWIFIQLFKKGLAVKEKMPINWCPKCKSGLANEEVTSDGLHERCGTPVEQKMLEQWVLKITEYADRLIKDLQTVDYTEDIKQQQINWIGRSEGAKFTFRVKDNKGEIEVFTTRPDTLPGATYIVLAPEHHLVPGITSSEQQEEVTRYISQAKTKTRLQRSDLQKDKTGVFTGTHVTNPLTGENMPIWVADYVLTDYGTGAIMAVPAHDERDFEFAKRYDLPIKPVIDPKDGVGDEERSTLLSGESCYVGEGTMINSGQFDGVDSVSARSAVVEHIGGVKTVTYKLRDWIFSRQRYWGEPIPMVYCSDCGWLPVPESDLPITLPPIDNLDPTEDGSSPLARVEEWVNTVCPSCGGTAKRETDTMPNWAGSSWYFLRYCDSKNENELASRQAMEYFMPVDLYIGGAEHTTLHLLYSRFWHKFLYDLGIVPTAEPYAKRRNRGLILASDGRKMSKSLGNVVNPLDEVDKVGADALRMYELFMGPFQESFPWNPSALKGVYRFLSRVWNINAGMQEASVEDTNEKILRKLHQTIQKVSLDIEDMKFNTAIAAMMEFINEVEGNNFAININDWSKFLLILAPFAPFVAEELWQLNAKSGSSFDSVHAQTWPTFDENLVVSSEVVIPVQVNGKFRSTITIPVSEVDLQEKILNMGRLAEGVKKHIAQGEIIREIYVKGKTINFVVRIPDDATTRENKQG</sequence>
<evidence type="ECO:0000259" key="11">
    <source>
        <dbReference type="Pfam" id="PF00133"/>
    </source>
</evidence>
<dbReference type="Pfam" id="PF13603">
    <property type="entry name" value="tRNA-synt_1_2"/>
    <property type="match status" value="1"/>
</dbReference>
<accession>A0A955RQT6</accession>
<comment type="subcellular location">
    <subcellularLocation>
        <location evidence="9">Cytoplasm</location>
    </subcellularLocation>
</comment>
<dbReference type="PANTHER" id="PTHR43740">
    <property type="entry name" value="LEUCYL-TRNA SYNTHETASE"/>
    <property type="match status" value="1"/>
</dbReference>
<name>A0A955RQT6_UNCKA</name>
<evidence type="ECO:0000313" key="15">
    <source>
        <dbReference type="EMBL" id="MCA9391794.1"/>
    </source>
</evidence>
<proteinExistence type="inferred from homology"/>
<keyword evidence="7 9" id="KW-0030">Aminoacyl-tRNA synthetase</keyword>
<dbReference type="GO" id="GO:0004823">
    <property type="term" value="F:leucine-tRNA ligase activity"/>
    <property type="evidence" value="ECO:0007669"/>
    <property type="project" value="UniProtKB-UniRule"/>
</dbReference>
<keyword evidence="6 9" id="KW-0648">Protein biosynthesis</keyword>
<dbReference type="Pfam" id="PF08264">
    <property type="entry name" value="Anticodon_1"/>
    <property type="match status" value="1"/>
</dbReference>
<evidence type="ECO:0000256" key="5">
    <source>
        <dbReference type="ARBA" id="ARBA00022840"/>
    </source>
</evidence>
<evidence type="ECO:0000256" key="2">
    <source>
        <dbReference type="ARBA" id="ARBA00022490"/>
    </source>
</evidence>
<evidence type="ECO:0000256" key="6">
    <source>
        <dbReference type="ARBA" id="ARBA00022917"/>
    </source>
</evidence>
<dbReference type="PANTHER" id="PTHR43740:SF2">
    <property type="entry name" value="LEUCINE--TRNA LIGASE, MITOCHONDRIAL"/>
    <property type="match status" value="1"/>
</dbReference>
<evidence type="ECO:0000313" key="16">
    <source>
        <dbReference type="Proteomes" id="UP000751518"/>
    </source>
</evidence>
<evidence type="ECO:0000256" key="3">
    <source>
        <dbReference type="ARBA" id="ARBA00022598"/>
    </source>
</evidence>
<dbReference type="GO" id="GO:0006429">
    <property type="term" value="P:leucyl-tRNA aminoacylation"/>
    <property type="evidence" value="ECO:0007669"/>
    <property type="project" value="UniProtKB-UniRule"/>
</dbReference>
<dbReference type="InterPro" id="IPR002300">
    <property type="entry name" value="aa-tRNA-synth_Ia"/>
</dbReference>
<evidence type="ECO:0000256" key="1">
    <source>
        <dbReference type="ARBA" id="ARBA00005594"/>
    </source>
</evidence>
<dbReference type="InterPro" id="IPR009080">
    <property type="entry name" value="tRNAsynth_Ia_anticodon-bd"/>
</dbReference>
<evidence type="ECO:0000256" key="7">
    <source>
        <dbReference type="ARBA" id="ARBA00023146"/>
    </source>
</evidence>
<dbReference type="SUPFAM" id="SSF52374">
    <property type="entry name" value="Nucleotidylyl transferase"/>
    <property type="match status" value="1"/>
</dbReference>
<dbReference type="InterPro" id="IPR002302">
    <property type="entry name" value="Leu-tRNA-ligase"/>
</dbReference>
<evidence type="ECO:0000256" key="10">
    <source>
        <dbReference type="RuleBase" id="RU363035"/>
    </source>
</evidence>
<dbReference type="CDD" id="cd00812">
    <property type="entry name" value="LeuRS_core"/>
    <property type="match status" value="1"/>
</dbReference>
<dbReference type="InterPro" id="IPR013155">
    <property type="entry name" value="M/V/L/I-tRNA-synth_anticd-bd"/>
</dbReference>
<feature type="domain" description="Methionyl/Valyl/Leucyl/Isoleucyl-tRNA synthetase anticodon-binding" evidence="12">
    <location>
        <begin position="660"/>
        <end position="777"/>
    </location>
</feature>
<dbReference type="GO" id="GO:0005829">
    <property type="term" value="C:cytosol"/>
    <property type="evidence" value="ECO:0007669"/>
    <property type="project" value="TreeGrafter"/>
</dbReference>
<evidence type="ECO:0000259" key="12">
    <source>
        <dbReference type="Pfam" id="PF08264"/>
    </source>
</evidence>
<dbReference type="NCBIfam" id="TIGR00396">
    <property type="entry name" value="leuS_bact"/>
    <property type="match status" value="1"/>
</dbReference>
<dbReference type="PRINTS" id="PR00985">
    <property type="entry name" value="TRNASYNTHLEU"/>
</dbReference>
<keyword evidence="3 9" id="KW-0436">Ligase</keyword>
<comment type="caution">
    <text evidence="15">The sequence shown here is derived from an EMBL/GenBank/DDBJ whole genome shotgun (WGS) entry which is preliminary data.</text>
</comment>
<dbReference type="GO" id="GO:0005524">
    <property type="term" value="F:ATP binding"/>
    <property type="evidence" value="ECO:0007669"/>
    <property type="project" value="UniProtKB-UniRule"/>
</dbReference>
<reference evidence="15" key="1">
    <citation type="submission" date="2020-04" db="EMBL/GenBank/DDBJ databases">
        <authorList>
            <person name="Zhang T."/>
        </authorList>
    </citation>
    <scope>NUCLEOTIDE SEQUENCE</scope>
    <source>
        <strain evidence="15">HKST-UBA03</strain>
    </source>
</reference>
<dbReference type="SUPFAM" id="SSF50677">
    <property type="entry name" value="ValRS/IleRS/LeuRS editing domain"/>
    <property type="match status" value="1"/>
</dbReference>
<comment type="catalytic activity">
    <reaction evidence="8 9">
        <text>tRNA(Leu) + L-leucine + ATP = L-leucyl-tRNA(Leu) + AMP + diphosphate</text>
        <dbReference type="Rhea" id="RHEA:11688"/>
        <dbReference type="Rhea" id="RHEA-COMP:9613"/>
        <dbReference type="Rhea" id="RHEA-COMP:9622"/>
        <dbReference type="ChEBI" id="CHEBI:30616"/>
        <dbReference type="ChEBI" id="CHEBI:33019"/>
        <dbReference type="ChEBI" id="CHEBI:57427"/>
        <dbReference type="ChEBI" id="CHEBI:78442"/>
        <dbReference type="ChEBI" id="CHEBI:78494"/>
        <dbReference type="ChEBI" id="CHEBI:456215"/>
        <dbReference type="EC" id="6.1.1.4"/>
    </reaction>
</comment>
<dbReference type="InterPro" id="IPR001412">
    <property type="entry name" value="aa-tRNA-synth_I_CS"/>
</dbReference>
<dbReference type="EMBL" id="JAGQKZ010000005">
    <property type="protein sequence ID" value="MCA9391794.1"/>
    <property type="molecule type" value="Genomic_DNA"/>
</dbReference>
<dbReference type="EC" id="6.1.1.4" evidence="9"/>
<feature type="binding site" evidence="9">
    <location>
        <position position="591"/>
    </location>
    <ligand>
        <name>ATP</name>
        <dbReference type="ChEBI" id="CHEBI:30616"/>
    </ligand>
</feature>
<dbReference type="InterPro" id="IPR015413">
    <property type="entry name" value="Methionyl/Leucyl_tRNA_Synth"/>
</dbReference>
<keyword evidence="2 9" id="KW-0963">Cytoplasm</keyword>
<protein>
    <recommendedName>
        <fullName evidence="9">Leucine--tRNA ligase</fullName>
        <ecNumber evidence="9">6.1.1.4</ecNumber>
    </recommendedName>
    <alternativeName>
        <fullName evidence="9">Leucyl-tRNA synthetase</fullName>
        <shortName evidence="9">LeuRS</shortName>
    </alternativeName>
</protein>
<gene>
    <name evidence="9" type="primary">leuS</name>
    <name evidence="15" type="ORF">KC614_01140</name>
</gene>